<dbReference type="EMBL" id="JBHSFK010000050">
    <property type="protein sequence ID" value="MFC4507020.1"/>
    <property type="molecule type" value="Genomic_DNA"/>
</dbReference>
<protein>
    <submittedName>
        <fullName evidence="1">Uncharacterized protein</fullName>
    </submittedName>
</protein>
<dbReference type="RefSeq" id="WP_381177428.1">
    <property type="nucleotide sequence ID" value="NZ_JBHSFK010000050.1"/>
</dbReference>
<comment type="caution">
    <text evidence="1">The sequence shown here is derived from an EMBL/GenBank/DDBJ whole genome shotgun (WGS) entry which is preliminary data.</text>
</comment>
<reference evidence="2" key="1">
    <citation type="journal article" date="2019" name="Int. J. Syst. Evol. Microbiol.">
        <title>The Global Catalogue of Microorganisms (GCM) 10K type strain sequencing project: providing services to taxonomists for standard genome sequencing and annotation.</title>
        <authorList>
            <consortium name="The Broad Institute Genomics Platform"/>
            <consortium name="The Broad Institute Genome Sequencing Center for Infectious Disease"/>
            <person name="Wu L."/>
            <person name="Ma J."/>
        </authorList>
    </citation>
    <scope>NUCLEOTIDE SEQUENCE [LARGE SCALE GENOMIC DNA]</scope>
    <source>
        <strain evidence="2">CGMCC 4.7177</strain>
    </source>
</reference>
<gene>
    <name evidence="1" type="ORF">ACFPIH_47570</name>
</gene>
<sequence length="82" mass="9291">MKLRRLLERLWPAHRLLEKAERRVKRLPHVELLDAADNTGSTIAAALYRHRKTPSAEALAEAVDGVVALAVIVCELEDRQRL</sequence>
<keyword evidence="2" id="KW-1185">Reference proteome</keyword>
<evidence type="ECO:0000313" key="1">
    <source>
        <dbReference type="EMBL" id="MFC4507020.1"/>
    </source>
</evidence>
<evidence type="ECO:0000313" key="2">
    <source>
        <dbReference type="Proteomes" id="UP001595839"/>
    </source>
</evidence>
<dbReference type="Proteomes" id="UP001595839">
    <property type="component" value="Unassembled WGS sequence"/>
</dbReference>
<proteinExistence type="predicted"/>
<name>A0ABV9B7M6_9ACTN</name>
<organism evidence="1 2">
    <name type="scientific">Streptomyces vulcanius</name>
    <dbReference type="NCBI Taxonomy" id="1441876"/>
    <lineage>
        <taxon>Bacteria</taxon>
        <taxon>Bacillati</taxon>
        <taxon>Actinomycetota</taxon>
        <taxon>Actinomycetes</taxon>
        <taxon>Kitasatosporales</taxon>
        <taxon>Streptomycetaceae</taxon>
        <taxon>Streptomyces</taxon>
    </lineage>
</organism>
<accession>A0ABV9B7M6</accession>